<evidence type="ECO:0000313" key="3">
    <source>
        <dbReference type="Proteomes" id="UP000317122"/>
    </source>
</evidence>
<dbReference type="PANTHER" id="PTHR37809:SF1">
    <property type="entry name" value="RIBOSOMAL PROTEIN S12 METHYLTHIOTRANSFERASE ACCESSORY FACTOR YCAO"/>
    <property type="match status" value="1"/>
</dbReference>
<proteinExistence type="predicted"/>
<dbReference type="Gene3D" id="3.30.40.250">
    <property type="match status" value="1"/>
</dbReference>
<dbReference type="Gene3D" id="3.30.160.660">
    <property type="match status" value="1"/>
</dbReference>
<organism evidence="2 3">
    <name type="scientific">Mesorhizobium tianshanense</name>
    <dbReference type="NCBI Taxonomy" id="39844"/>
    <lineage>
        <taxon>Bacteria</taxon>
        <taxon>Pseudomonadati</taxon>
        <taxon>Pseudomonadota</taxon>
        <taxon>Alphaproteobacteria</taxon>
        <taxon>Hyphomicrobiales</taxon>
        <taxon>Phyllobacteriaceae</taxon>
        <taxon>Mesorhizobium</taxon>
    </lineage>
</organism>
<keyword evidence="2" id="KW-0687">Ribonucleoprotein</keyword>
<keyword evidence="2" id="KW-0689">Ribosomal protein</keyword>
<dbReference type="Pfam" id="PF02624">
    <property type="entry name" value="YcaO"/>
    <property type="match status" value="1"/>
</dbReference>
<dbReference type="GO" id="GO:0005840">
    <property type="term" value="C:ribosome"/>
    <property type="evidence" value="ECO:0007669"/>
    <property type="project" value="UniProtKB-KW"/>
</dbReference>
<gene>
    <name evidence="2" type="ORF">IQ26_07583</name>
</gene>
<evidence type="ECO:0000259" key="1">
    <source>
        <dbReference type="PROSITE" id="PS51664"/>
    </source>
</evidence>
<dbReference type="Proteomes" id="UP000317122">
    <property type="component" value="Unassembled WGS sequence"/>
</dbReference>
<dbReference type="OrthoDB" id="2379922at2"/>
<feature type="domain" description="YcaO" evidence="1">
    <location>
        <begin position="57"/>
        <end position="409"/>
    </location>
</feature>
<dbReference type="RefSeq" id="WP_145723469.1">
    <property type="nucleotide sequence ID" value="NZ_BSPF01000073.1"/>
</dbReference>
<reference evidence="2 3" key="1">
    <citation type="journal article" date="2015" name="Stand. Genomic Sci.">
        <title>Genomic Encyclopedia of Bacterial and Archaeal Type Strains, Phase III: the genomes of soil and plant-associated and newly described type strains.</title>
        <authorList>
            <person name="Whitman W.B."/>
            <person name="Woyke T."/>
            <person name="Klenk H.P."/>
            <person name="Zhou Y."/>
            <person name="Lilburn T.G."/>
            <person name="Beck B.J."/>
            <person name="De Vos P."/>
            <person name="Vandamme P."/>
            <person name="Eisen J.A."/>
            <person name="Garrity G."/>
            <person name="Hugenholtz P."/>
            <person name="Kyrpides N.C."/>
        </authorList>
    </citation>
    <scope>NUCLEOTIDE SEQUENCE [LARGE SCALE GENOMIC DNA]</scope>
    <source>
        <strain evidence="2 3">CGMCC 1.2546</strain>
    </source>
</reference>
<dbReference type="Gene3D" id="3.30.1330.230">
    <property type="match status" value="1"/>
</dbReference>
<dbReference type="AlphaFoldDB" id="A0A562MAZ2"/>
<dbReference type="InterPro" id="IPR003776">
    <property type="entry name" value="YcaO-like_dom"/>
</dbReference>
<dbReference type="EMBL" id="VLKT01000112">
    <property type="protein sequence ID" value="TWI17106.1"/>
    <property type="molecule type" value="Genomic_DNA"/>
</dbReference>
<dbReference type="PROSITE" id="PS51664">
    <property type="entry name" value="YCAO"/>
    <property type="match status" value="1"/>
</dbReference>
<keyword evidence="2" id="KW-0808">Transferase</keyword>
<evidence type="ECO:0000313" key="2">
    <source>
        <dbReference type="EMBL" id="TWI17106.1"/>
    </source>
</evidence>
<comment type="caution">
    <text evidence="2">The sequence shown here is derived from an EMBL/GenBank/DDBJ whole genome shotgun (WGS) entry which is preliminary data.</text>
</comment>
<accession>A0A562MAZ2</accession>
<dbReference type="PANTHER" id="PTHR37809">
    <property type="entry name" value="RIBOSOMAL PROTEIN S12 METHYLTHIOTRANSFERASE ACCESSORY FACTOR YCAO"/>
    <property type="match status" value="1"/>
</dbReference>
<protein>
    <submittedName>
        <fullName evidence="2">Ribosomal protein S12 methylthiotransferase accessory factor</fullName>
    </submittedName>
</protein>
<keyword evidence="3" id="KW-1185">Reference proteome</keyword>
<name>A0A562MAZ2_9HYPH</name>
<sequence>MTAKDRSARKLEELFNAVELPQRGPVRLAIAIPGAALLKIPGFPRAARPVPGRMASGRGFTATGARTSALREAAELVSCSAWGDEQLVSARDEEIGPAVLSPEVLNGFTAAQLGDRIAWNERHRSFDWRPPRRDPATPIDWLAVEDAYGGPAAYVPADFAFIGRKETGDESAVAIGDSNGCACGADIESARHAALLELIESDASTRWWYGRRRRPLIDLALLDDASGLVTWLGERERDTWLFDITSDLGVPVAAAASSDPDGSDVALGFAARPDMREAGAAALTEMVQMEFSLATVRALGPTASWAAWRQAVTMALPPLDAAHAVKHSPATKNKALSPGAPLEACARADVALWFADMTRDVVGVPAVRAISPDLCHFKPRFARKRLLASDHPDLSPVLPNPEDQVTLLV</sequence>
<dbReference type="GO" id="GO:0016740">
    <property type="term" value="F:transferase activity"/>
    <property type="evidence" value="ECO:0007669"/>
    <property type="project" value="UniProtKB-KW"/>
</dbReference>